<keyword evidence="1" id="KW-0812">Transmembrane</keyword>
<dbReference type="PANTHER" id="PTHR37539:SF1">
    <property type="entry name" value="ER-BOUND OXYGENASE MPAB_MPAB'_RUBBER OXYGENASE CATALYTIC DOMAIN-CONTAINING PROTEIN"/>
    <property type="match status" value="1"/>
</dbReference>
<protein>
    <recommendedName>
        <fullName evidence="2">ER-bound oxygenase mpaB/mpaB'/Rubber oxygenase catalytic domain-containing protein</fullName>
    </recommendedName>
</protein>
<dbReference type="Pfam" id="PF09995">
    <property type="entry name" value="MPAB_Lcp_cat"/>
    <property type="match status" value="1"/>
</dbReference>
<reference evidence="3" key="2">
    <citation type="submission" date="2020-02" db="EMBL/GenBank/DDBJ databases">
        <authorList>
            <person name="Gilchrist C.L.M."/>
            <person name="Chooi Y.-H."/>
        </authorList>
    </citation>
    <scope>NUCLEOTIDE SEQUENCE</scope>
    <source>
        <strain evidence="3">MST-FP2251</strain>
    </source>
</reference>
<gene>
    <name evidence="3" type="ORF">FE257_005928</name>
</gene>
<dbReference type="AlphaFoldDB" id="A0AAD4CRL6"/>
<feature type="domain" description="ER-bound oxygenase mpaB/mpaB'/Rubber oxygenase catalytic" evidence="2">
    <location>
        <begin position="109"/>
        <end position="339"/>
    </location>
</feature>
<keyword evidence="4" id="KW-1185">Reference proteome</keyword>
<accession>A0AAD4CRL6</accession>
<comment type="caution">
    <text evidence="3">The sequence shown here is derived from an EMBL/GenBank/DDBJ whole genome shotgun (WGS) entry which is preliminary data.</text>
</comment>
<feature type="transmembrane region" description="Helical" evidence="1">
    <location>
        <begin position="464"/>
        <end position="486"/>
    </location>
</feature>
<evidence type="ECO:0000256" key="1">
    <source>
        <dbReference type="SAM" id="Phobius"/>
    </source>
</evidence>
<evidence type="ECO:0000313" key="4">
    <source>
        <dbReference type="Proteomes" id="UP001194746"/>
    </source>
</evidence>
<dbReference type="GO" id="GO:0016491">
    <property type="term" value="F:oxidoreductase activity"/>
    <property type="evidence" value="ECO:0007669"/>
    <property type="project" value="InterPro"/>
</dbReference>
<dbReference type="PANTHER" id="PTHR37539">
    <property type="entry name" value="SECRETED PROTEIN-RELATED"/>
    <property type="match status" value="1"/>
</dbReference>
<organism evidence="3 4">
    <name type="scientific">Aspergillus nanangensis</name>
    <dbReference type="NCBI Taxonomy" id="2582783"/>
    <lineage>
        <taxon>Eukaryota</taxon>
        <taxon>Fungi</taxon>
        <taxon>Dikarya</taxon>
        <taxon>Ascomycota</taxon>
        <taxon>Pezizomycotina</taxon>
        <taxon>Eurotiomycetes</taxon>
        <taxon>Eurotiomycetidae</taxon>
        <taxon>Eurotiales</taxon>
        <taxon>Aspergillaceae</taxon>
        <taxon>Aspergillus</taxon>
        <taxon>Aspergillus subgen. Circumdati</taxon>
    </lineage>
</organism>
<reference evidence="3" key="1">
    <citation type="journal article" date="2019" name="Beilstein J. Org. Chem.">
        <title>Nanangenines: drimane sesquiterpenoids as the dominant metabolite cohort of a novel Australian fungus, Aspergillus nanangensis.</title>
        <authorList>
            <person name="Lacey H.J."/>
            <person name="Gilchrist C.L.M."/>
            <person name="Crombie A."/>
            <person name="Kalaitzis J.A."/>
            <person name="Vuong D."/>
            <person name="Rutledge P.J."/>
            <person name="Turner P."/>
            <person name="Pitt J.I."/>
            <person name="Lacey E."/>
            <person name="Chooi Y.H."/>
            <person name="Piggott A.M."/>
        </authorList>
    </citation>
    <scope>NUCLEOTIDE SEQUENCE</scope>
    <source>
        <strain evidence="3">MST-FP2251</strain>
    </source>
</reference>
<keyword evidence="1" id="KW-1133">Transmembrane helix</keyword>
<dbReference type="Proteomes" id="UP001194746">
    <property type="component" value="Unassembled WGS sequence"/>
</dbReference>
<name>A0AAD4CRL6_ASPNN</name>
<sequence>MSKTTTGNRTEYHYWDYSFVWTDEHPPRNKYESWIHSCDSLADECNELLNAFPIPASEKGMNAMRRDRYALLRDNYESAPKLKELWAEINTVPDWVDWDQIKRGQDVYWRYLLPFTTSLTFQSLLGGMGAIRVGETLARTGGFDAKVVRRRLLETAQHTAQVNSSPEGMKPGGEGHLACVRVRMLHSAVRLKILSLVEQDPNYYDVSKYGLPVNDLDSFGTIHTFCSTPIWLGLPRQGIYLSEQEITDYIALWRLVAFYMGAPTEPFESAAKAKASSEILLINEFAPTDTGRALAKNILIGLENTAPAYASKGYMSALTRLVNGKQLSDELHIPQTNWYYWVLVWGYCFWVQLHAKTIAQIPFIDRRIIVSQRQMFWKTLMDEKTGIGKETIFDFKYIPSLKRMTRPGEWKNYSFKRPGVEILSYLGLLSAFAVVVGVSASLYIVITGAFPESRALVPMLTQPVYQWMAGLGVGSPTSAMPLLGLLQGVRDRVSV</sequence>
<keyword evidence="1" id="KW-0472">Membrane</keyword>
<evidence type="ECO:0000313" key="3">
    <source>
        <dbReference type="EMBL" id="KAF9890523.1"/>
    </source>
</evidence>
<dbReference type="InterPro" id="IPR018713">
    <property type="entry name" value="MPAB/Lcp_cat_dom"/>
</dbReference>
<evidence type="ECO:0000259" key="2">
    <source>
        <dbReference type="Pfam" id="PF09995"/>
    </source>
</evidence>
<feature type="transmembrane region" description="Helical" evidence="1">
    <location>
        <begin position="422"/>
        <end position="444"/>
    </location>
</feature>
<dbReference type="InterPro" id="IPR037473">
    <property type="entry name" value="Lcp-like"/>
</dbReference>
<dbReference type="EMBL" id="VCAU01000026">
    <property type="protein sequence ID" value="KAF9890523.1"/>
    <property type="molecule type" value="Genomic_DNA"/>
</dbReference>
<proteinExistence type="predicted"/>